<keyword evidence="6" id="KW-0511">Multifunctional enzyme</keyword>
<dbReference type="InterPro" id="IPR012338">
    <property type="entry name" value="Beta-lactam/transpept-like"/>
</dbReference>
<comment type="catalytic activity">
    <reaction evidence="8">
        <text>[GlcNAc-(1-&gt;4)-Mur2Ac(oyl-L-Ala-gamma-D-Glu-L-Lys-D-Ala-D-Ala)](n)-di-trans,octa-cis-undecaprenyl diphosphate + beta-D-GlcNAc-(1-&gt;4)-Mur2Ac(oyl-L-Ala-gamma-D-Glu-L-Lys-D-Ala-D-Ala)-di-trans,octa-cis-undecaprenyl diphosphate = [GlcNAc-(1-&gt;4)-Mur2Ac(oyl-L-Ala-gamma-D-Glu-L-Lys-D-Ala-D-Ala)](n+1)-di-trans,octa-cis-undecaprenyl diphosphate + di-trans,octa-cis-undecaprenyl diphosphate + H(+)</text>
        <dbReference type="Rhea" id="RHEA:23708"/>
        <dbReference type="Rhea" id="RHEA-COMP:9602"/>
        <dbReference type="Rhea" id="RHEA-COMP:9603"/>
        <dbReference type="ChEBI" id="CHEBI:15378"/>
        <dbReference type="ChEBI" id="CHEBI:58405"/>
        <dbReference type="ChEBI" id="CHEBI:60033"/>
        <dbReference type="ChEBI" id="CHEBI:78435"/>
        <dbReference type="EC" id="2.4.99.28"/>
    </reaction>
</comment>
<dbReference type="Gene3D" id="1.10.3810.10">
    <property type="entry name" value="Biosynthetic peptidoglycan transglycosylase-like"/>
    <property type="match status" value="1"/>
</dbReference>
<evidence type="ECO:0000256" key="1">
    <source>
        <dbReference type="ARBA" id="ARBA00022645"/>
    </source>
</evidence>
<dbReference type="GO" id="GO:0006508">
    <property type="term" value="P:proteolysis"/>
    <property type="evidence" value="ECO:0007669"/>
    <property type="project" value="UniProtKB-KW"/>
</dbReference>
<evidence type="ECO:0000313" key="12">
    <source>
        <dbReference type="EMBL" id="AGS49278.1"/>
    </source>
</evidence>
<dbReference type="Gene3D" id="3.40.710.10">
    <property type="entry name" value="DD-peptidase/beta-lactamase superfamily"/>
    <property type="match status" value="1"/>
</dbReference>
<evidence type="ECO:0000256" key="8">
    <source>
        <dbReference type="ARBA" id="ARBA00049902"/>
    </source>
</evidence>
<dbReference type="Pfam" id="PF00905">
    <property type="entry name" value="Transpeptidase"/>
    <property type="match status" value="1"/>
</dbReference>
<evidence type="ECO:0000259" key="10">
    <source>
        <dbReference type="Pfam" id="PF00905"/>
    </source>
</evidence>
<dbReference type="InterPro" id="IPR023346">
    <property type="entry name" value="Lysozyme-like_dom_sf"/>
</dbReference>
<evidence type="ECO:0000256" key="4">
    <source>
        <dbReference type="ARBA" id="ARBA00022679"/>
    </source>
</evidence>
<feature type="region of interest" description="Disordered" evidence="9">
    <location>
        <begin position="697"/>
        <end position="735"/>
    </location>
</feature>
<dbReference type="SUPFAM" id="SSF53955">
    <property type="entry name" value="Lysozyme-like"/>
    <property type="match status" value="1"/>
</dbReference>
<protein>
    <recommendedName>
        <fullName evidence="7">peptidoglycan glycosyltransferase</fullName>
        <ecNumber evidence="7">2.4.99.28</ecNumber>
    </recommendedName>
</protein>
<sequence length="735" mass="78931">MGGLWRKIGQLTMLPVCGALVGVLLAAMALPVVGGSGLAVKVGMESFAGIPVSITMTRAPQATTVYANDGRTLMARFADENRRDVRLADVAPIMRKAMVAAEDQNFYLHRGVDVRGVARAAAAGVAGQSQQGASTLTMQLVRMSLIYTAETPQQAVDAGVKTPTRKVREMRTALEVEKQYDKDDILERYLNMAPFGRQTFGVHAASRYWFAKSPKNLTVAEAAMLAGMVKAPSDYDPATADGMALLVERRNWVVSQLLKTGGIGHAEAAAATATKIKVKGQRPPVGCVEVSHNDWGFFCDFFRRWWLAQKQFGTTAYDRERQLNAGGYRITTTLDPAVQRAARHQVHRRLSDRNRNALMVAAVQPGTGAVRALATNRRYAFDDPIHPSNKLSSNPERAARGIRGSYPNTTNPLLTGGGDITGYQGGSTFKIFTLIAALEQDIPLNWTYDAPAMYHSQYKGASGGSACPGTADDWCPTNSGSTKAPGRKNGWTGFGLSVNTFFIPLTEKVGAAKVVDVAQRLGITFRDPDEAHHARTAADGWGSFPLGVSATTPLDMANAYATLAADGKHCRPTPVQRIIDADGERVPVAAHCRQVIDRDVARAAIDAARCPVGDQSAFGRCAGSTAPEVHRVVDHPVAGKTGTTDGSRTATLVATTRSLTVAGIMADPDWANSPAAMDHRLINPAVYETLADAMRGRPRQDFPAPSRKLAFGDTLVDPQPQPTASRRTEPARRGQ</sequence>
<evidence type="ECO:0000256" key="3">
    <source>
        <dbReference type="ARBA" id="ARBA00022676"/>
    </source>
</evidence>
<dbReference type="PANTHER" id="PTHR32282">
    <property type="entry name" value="BINDING PROTEIN TRANSPEPTIDASE, PUTATIVE-RELATED"/>
    <property type="match status" value="1"/>
</dbReference>
<accession>S5TLU3</accession>
<evidence type="ECO:0000256" key="6">
    <source>
        <dbReference type="ARBA" id="ARBA00023268"/>
    </source>
</evidence>
<dbReference type="EMBL" id="KF264538">
    <property type="protein sequence ID" value="AGS49278.1"/>
    <property type="molecule type" value="Genomic_DNA"/>
</dbReference>
<dbReference type="EC" id="2.4.99.28" evidence="7"/>
<keyword evidence="3 12" id="KW-0328">Glycosyltransferase</keyword>
<organism evidence="12">
    <name type="scientific">uncultured bacterium esnapd1.2</name>
    <dbReference type="NCBI Taxonomy" id="1366589"/>
    <lineage>
        <taxon>Bacteria</taxon>
        <taxon>environmental samples</taxon>
    </lineage>
</organism>
<evidence type="ECO:0000256" key="2">
    <source>
        <dbReference type="ARBA" id="ARBA00022670"/>
    </source>
</evidence>
<keyword evidence="5" id="KW-0378">Hydrolase</keyword>
<dbReference type="PANTHER" id="PTHR32282:SF33">
    <property type="entry name" value="PEPTIDOGLYCAN GLYCOSYLTRANSFERASE"/>
    <property type="match status" value="1"/>
</dbReference>
<dbReference type="InterPro" id="IPR001264">
    <property type="entry name" value="Glyco_trans_51"/>
</dbReference>
<dbReference type="GO" id="GO:0004180">
    <property type="term" value="F:carboxypeptidase activity"/>
    <property type="evidence" value="ECO:0007669"/>
    <property type="project" value="UniProtKB-KW"/>
</dbReference>
<feature type="domain" description="Glycosyl transferase family 51" evidence="11">
    <location>
        <begin position="73"/>
        <end position="257"/>
    </location>
</feature>
<reference evidence="12" key="1">
    <citation type="journal article" date="2013" name="Proc. Natl. Acad. Sci. U.S.A.">
        <title>Mapping gene clusters within arrayed metagenomic libraries to expand the structural diversity of biomedically relevant natural products.</title>
        <authorList>
            <person name="Owen J.G."/>
            <person name="Reddy B.V."/>
            <person name="Ternei M.A."/>
            <person name="Charlop-Powers Z."/>
            <person name="Calle P.Y."/>
            <person name="Kim J.H."/>
            <person name="Brady S.F."/>
        </authorList>
    </citation>
    <scope>NUCLEOTIDE SEQUENCE</scope>
</reference>
<dbReference type="AlphaFoldDB" id="S5TLU3"/>
<dbReference type="InterPro" id="IPR036950">
    <property type="entry name" value="PBP_transglycosylase"/>
</dbReference>
<name>S5TLU3_9BACT</name>
<proteinExistence type="predicted"/>
<feature type="domain" description="Penicillin-binding protein transpeptidase" evidence="10">
    <location>
        <begin position="360"/>
        <end position="646"/>
    </location>
</feature>
<dbReference type="GO" id="GO:0008955">
    <property type="term" value="F:peptidoglycan glycosyltransferase activity"/>
    <property type="evidence" value="ECO:0007669"/>
    <property type="project" value="UniProtKB-EC"/>
</dbReference>
<evidence type="ECO:0000256" key="9">
    <source>
        <dbReference type="SAM" id="MobiDB-lite"/>
    </source>
</evidence>
<dbReference type="SUPFAM" id="SSF56601">
    <property type="entry name" value="beta-lactamase/transpeptidase-like"/>
    <property type="match status" value="1"/>
</dbReference>
<dbReference type="Pfam" id="PF00912">
    <property type="entry name" value="Transgly"/>
    <property type="match status" value="1"/>
</dbReference>
<dbReference type="GO" id="GO:0030288">
    <property type="term" value="C:outer membrane-bounded periplasmic space"/>
    <property type="evidence" value="ECO:0007669"/>
    <property type="project" value="TreeGrafter"/>
</dbReference>
<keyword evidence="4 12" id="KW-0808">Transferase</keyword>
<evidence type="ECO:0000256" key="7">
    <source>
        <dbReference type="ARBA" id="ARBA00044770"/>
    </source>
</evidence>
<evidence type="ECO:0000256" key="5">
    <source>
        <dbReference type="ARBA" id="ARBA00022801"/>
    </source>
</evidence>
<dbReference type="GO" id="GO:0009252">
    <property type="term" value="P:peptidoglycan biosynthetic process"/>
    <property type="evidence" value="ECO:0007669"/>
    <property type="project" value="TreeGrafter"/>
</dbReference>
<keyword evidence="1" id="KW-0121">Carboxypeptidase</keyword>
<dbReference type="InterPro" id="IPR001460">
    <property type="entry name" value="PCN-bd_Tpept"/>
</dbReference>
<dbReference type="InterPro" id="IPR050396">
    <property type="entry name" value="Glycosyltr_51/Transpeptidase"/>
</dbReference>
<evidence type="ECO:0000259" key="11">
    <source>
        <dbReference type="Pfam" id="PF00912"/>
    </source>
</evidence>
<dbReference type="GO" id="GO:0008658">
    <property type="term" value="F:penicillin binding"/>
    <property type="evidence" value="ECO:0007669"/>
    <property type="project" value="InterPro"/>
</dbReference>
<keyword evidence="2" id="KW-0645">Protease</keyword>
<feature type="compositionally biased region" description="Basic and acidic residues" evidence="9">
    <location>
        <begin position="726"/>
        <end position="735"/>
    </location>
</feature>